<dbReference type="EnsemblPlants" id="Pp3c15_19740V3.1">
    <property type="protein sequence ID" value="Pp3c15_19740V3.1"/>
    <property type="gene ID" value="Pp3c15_19740"/>
</dbReference>
<evidence type="ECO:0000313" key="2">
    <source>
        <dbReference type="EMBL" id="PNR39678.1"/>
    </source>
</evidence>
<dbReference type="PaxDb" id="3218-PP1S497_2V6.1"/>
<accession>A0A2K1JDS6</accession>
<evidence type="ECO:0000313" key="3">
    <source>
        <dbReference type="EnsemblPlants" id="Pp3c15_19740V3.1"/>
    </source>
</evidence>
<name>A0A2K1JDS6_PHYPA</name>
<dbReference type="Gramene" id="Pp3c15_19740V3.3">
    <property type="protein sequence ID" value="Pp3c15_19740V3.3"/>
    <property type="gene ID" value="Pp3c15_19740"/>
</dbReference>
<dbReference type="Proteomes" id="UP000006727">
    <property type="component" value="Chromosome 15"/>
</dbReference>
<proteinExistence type="predicted"/>
<reference evidence="3" key="3">
    <citation type="submission" date="2020-12" db="UniProtKB">
        <authorList>
            <consortium name="EnsemblPlants"/>
        </authorList>
    </citation>
    <scope>IDENTIFICATION</scope>
</reference>
<evidence type="ECO:0000256" key="1">
    <source>
        <dbReference type="SAM" id="MobiDB-lite"/>
    </source>
</evidence>
<keyword evidence="4" id="KW-1185">Reference proteome</keyword>
<sequence>MRSASRQFGGFLRGGIQQTQPQSSQPCVAALLHSMW</sequence>
<dbReference type="EnsemblPlants" id="Pp3c15_19740V3.3">
    <property type="protein sequence ID" value="Pp3c15_19740V3.3"/>
    <property type="gene ID" value="Pp3c15_19740"/>
</dbReference>
<organism evidence="2">
    <name type="scientific">Physcomitrium patens</name>
    <name type="common">Spreading-leaved earth moss</name>
    <name type="synonym">Physcomitrella patens</name>
    <dbReference type="NCBI Taxonomy" id="3218"/>
    <lineage>
        <taxon>Eukaryota</taxon>
        <taxon>Viridiplantae</taxon>
        <taxon>Streptophyta</taxon>
        <taxon>Embryophyta</taxon>
        <taxon>Bryophyta</taxon>
        <taxon>Bryophytina</taxon>
        <taxon>Bryopsida</taxon>
        <taxon>Funariidae</taxon>
        <taxon>Funariales</taxon>
        <taxon>Funariaceae</taxon>
        <taxon>Physcomitrium</taxon>
    </lineage>
</organism>
<protein>
    <submittedName>
        <fullName evidence="2 3">Uncharacterized protein</fullName>
    </submittedName>
</protein>
<gene>
    <name evidence="2" type="ORF">PHYPA_019957</name>
</gene>
<reference evidence="2 4" key="1">
    <citation type="journal article" date="2008" name="Science">
        <title>The Physcomitrella genome reveals evolutionary insights into the conquest of land by plants.</title>
        <authorList>
            <person name="Rensing S."/>
            <person name="Lang D."/>
            <person name="Zimmer A."/>
            <person name="Terry A."/>
            <person name="Salamov A."/>
            <person name="Shapiro H."/>
            <person name="Nishiyama T."/>
            <person name="Perroud P.-F."/>
            <person name="Lindquist E."/>
            <person name="Kamisugi Y."/>
            <person name="Tanahashi T."/>
            <person name="Sakakibara K."/>
            <person name="Fujita T."/>
            <person name="Oishi K."/>
            <person name="Shin-I T."/>
            <person name="Kuroki Y."/>
            <person name="Toyoda A."/>
            <person name="Suzuki Y."/>
            <person name="Hashimoto A."/>
            <person name="Yamaguchi K."/>
            <person name="Sugano A."/>
            <person name="Kohara Y."/>
            <person name="Fujiyama A."/>
            <person name="Anterola A."/>
            <person name="Aoki S."/>
            <person name="Ashton N."/>
            <person name="Barbazuk W.B."/>
            <person name="Barker E."/>
            <person name="Bennetzen J."/>
            <person name="Bezanilla M."/>
            <person name="Blankenship R."/>
            <person name="Cho S.H."/>
            <person name="Dutcher S."/>
            <person name="Estelle M."/>
            <person name="Fawcett J.A."/>
            <person name="Gundlach H."/>
            <person name="Hanada K."/>
            <person name="Heyl A."/>
            <person name="Hicks K.A."/>
            <person name="Hugh J."/>
            <person name="Lohr M."/>
            <person name="Mayer K."/>
            <person name="Melkozernov A."/>
            <person name="Murata T."/>
            <person name="Nelson D."/>
            <person name="Pils B."/>
            <person name="Prigge M."/>
            <person name="Reiss B."/>
            <person name="Renner T."/>
            <person name="Rombauts S."/>
            <person name="Rushton P."/>
            <person name="Sanderfoot A."/>
            <person name="Schween G."/>
            <person name="Shiu S.-H."/>
            <person name="Stueber K."/>
            <person name="Theodoulou F.L."/>
            <person name="Tu H."/>
            <person name="Van de Peer Y."/>
            <person name="Verrier P.J."/>
            <person name="Waters E."/>
            <person name="Wood A."/>
            <person name="Yang L."/>
            <person name="Cove D."/>
            <person name="Cuming A."/>
            <person name="Hasebe M."/>
            <person name="Lucas S."/>
            <person name="Mishler D.B."/>
            <person name="Reski R."/>
            <person name="Grigoriev I."/>
            <person name="Quatrano R.S."/>
            <person name="Boore J.L."/>
        </authorList>
    </citation>
    <scope>NUCLEOTIDE SEQUENCE [LARGE SCALE GENOMIC DNA]</scope>
    <source>
        <strain evidence="3 4">cv. Gransden 2004</strain>
    </source>
</reference>
<dbReference type="EMBL" id="ABEU02000015">
    <property type="protein sequence ID" value="PNR39678.1"/>
    <property type="molecule type" value="Genomic_DNA"/>
</dbReference>
<dbReference type="Gramene" id="Pp3c15_19740V3.1">
    <property type="protein sequence ID" value="Pp3c15_19740V3.1"/>
    <property type="gene ID" value="Pp3c15_19740"/>
</dbReference>
<evidence type="ECO:0000313" key="4">
    <source>
        <dbReference type="Proteomes" id="UP000006727"/>
    </source>
</evidence>
<dbReference type="AlphaFoldDB" id="A0A2K1JDS6"/>
<feature type="region of interest" description="Disordered" evidence="1">
    <location>
        <begin position="1"/>
        <end position="23"/>
    </location>
</feature>
<reference evidence="2 4" key="2">
    <citation type="journal article" date="2018" name="Plant J.">
        <title>The Physcomitrella patens chromosome-scale assembly reveals moss genome structure and evolution.</title>
        <authorList>
            <person name="Lang D."/>
            <person name="Ullrich K.K."/>
            <person name="Murat F."/>
            <person name="Fuchs J."/>
            <person name="Jenkins J."/>
            <person name="Haas F.B."/>
            <person name="Piednoel M."/>
            <person name="Gundlach H."/>
            <person name="Van Bel M."/>
            <person name="Meyberg R."/>
            <person name="Vives C."/>
            <person name="Morata J."/>
            <person name="Symeonidi A."/>
            <person name="Hiss M."/>
            <person name="Muchero W."/>
            <person name="Kamisugi Y."/>
            <person name="Saleh O."/>
            <person name="Blanc G."/>
            <person name="Decker E.L."/>
            <person name="van Gessel N."/>
            <person name="Grimwood J."/>
            <person name="Hayes R.D."/>
            <person name="Graham S.W."/>
            <person name="Gunter L.E."/>
            <person name="McDaniel S.F."/>
            <person name="Hoernstein S.N.W."/>
            <person name="Larsson A."/>
            <person name="Li F.W."/>
            <person name="Perroud P.F."/>
            <person name="Phillips J."/>
            <person name="Ranjan P."/>
            <person name="Rokshar D.S."/>
            <person name="Rothfels C.J."/>
            <person name="Schneider L."/>
            <person name="Shu S."/>
            <person name="Stevenson D.W."/>
            <person name="Thummler F."/>
            <person name="Tillich M."/>
            <person name="Villarreal Aguilar J.C."/>
            <person name="Widiez T."/>
            <person name="Wong G.K."/>
            <person name="Wymore A."/>
            <person name="Zhang Y."/>
            <person name="Zimmer A.D."/>
            <person name="Quatrano R.S."/>
            <person name="Mayer K.F.X."/>
            <person name="Goodstein D."/>
            <person name="Casacuberta J.M."/>
            <person name="Vandepoele K."/>
            <person name="Reski R."/>
            <person name="Cuming A.C."/>
            <person name="Tuskan G.A."/>
            <person name="Maumus F."/>
            <person name="Salse J."/>
            <person name="Schmutz J."/>
            <person name="Rensing S.A."/>
        </authorList>
    </citation>
    <scope>NUCLEOTIDE SEQUENCE [LARGE SCALE GENOMIC DNA]</scope>
    <source>
        <strain evidence="3 4">cv. Gransden 2004</strain>
    </source>
</reference>